<feature type="region of interest" description="Disordered" evidence="1">
    <location>
        <begin position="581"/>
        <end position="653"/>
    </location>
</feature>
<feature type="compositionally biased region" description="Basic and acidic residues" evidence="1">
    <location>
        <begin position="690"/>
        <end position="790"/>
    </location>
</feature>
<feature type="compositionally biased region" description="Pro residues" evidence="1">
    <location>
        <begin position="12"/>
        <end position="26"/>
    </location>
</feature>
<dbReference type="Proteomes" id="UP001501920">
    <property type="component" value="Chromosome 23"/>
</dbReference>
<feature type="region of interest" description="Disordered" evidence="1">
    <location>
        <begin position="828"/>
        <end position="862"/>
    </location>
</feature>
<feature type="compositionally biased region" description="Polar residues" evidence="1">
    <location>
        <begin position="666"/>
        <end position="675"/>
    </location>
</feature>
<sequence length="862" mass="96886">MTEPSPMIRAAIPPPPPPPPPPPLPPLLLNSRSSSSSSGSGRLRSLFWERIPQERVEGRRSVWSKSDEFSIDFSSLDELFRQHQGHSIKVLAVRGHCGGNKRTNMNEPPRNRLQRISFLKGNRSLKVGVFLHHFKSSLGGIINDIREGRGQRYGSERLKELYKLLPDCNEEQSLRSFGGERSQLEEADLFLLHLVEIPSFRLRLEAMILQEEFDPTVTSVSTSARCLATAATELMSCVELHSILRLVLKAGNYMNAGGFAGNAAGFRISSLLKLADTKSNRPSMNLLHFVAIEAVRKDPSILSYHLKLSHVGPAARLSVEAVEEEFSKLQSRVTALLVGLETAPDLLAQITPFLQAAELKLSKLQVDVDSVYKAQRSLQEFFCEDDDGSFKLEEACATFHNFQQRFLRATQENELREQQDQQRLEREQMVREKARKRRSIASCSALEAGLECDDNALEMILRAPAATPLRRKLWSTLGRRAPQHPTLISLIETPAENTSLPGNEAVIQAESPDIIAANKDADPMTKAELTGLSRLSAEVESVNRPAHSTCIQSKSWSLDGRLRPHVGETHTLVSVLRSYSSLAPPSGRADQKERKQKVRERSEEAEQEVTDVTSSQEDRKTRGKPREGTTKDVKPANQNQNSISTATPPFRASRLPLPRIGLWSTDQSGIASGTSENERLKAKIPQPLKRLLDRASNRKEKEKREKWKEPSEKQKTENDRDREKREKEKERKEKERERQGKERERKERQSGKKEQEKEREKREKEQVKSEKERQTTRMDGAKEMSVERSMRSGSALTAVVSRPLSRLCPAVAPSVLASVRCTAKVLHSALKRDRGSSSSRIPAPTSSRTLSLPRSDTRGQQI</sequence>
<dbReference type="Gene3D" id="1.20.58.2220">
    <property type="entry name" value="Formin, FH2 domain"/>
    <property type="match status" value="1"/>
</dbReference>
<dbReference type="STRING" id="42514.ENSPNAP00000024821"/>
<name>A0A3B4DNY0_PYGNA</name>
<dbReference type="GeneTree" id="ENSGT00940000155128"/>
<proteinExistence type="predicted"/>
<reference evidence="3" key="3">
    <citation type="submission" date="2025-09" db="UniProtKB">
        <authorList>
            <consortium name="Ensembl"/>
        </authorList>
    </citation>
    <scope>IDENTIFICATION</scope>
</reference>
<dbReference type="Pfam" id="PF02181">
    <property type="entry name" value="FH2"/>
    <property type="match status" value="1"/>
</dbReference>
<evidence type="ECO:0000313" key="4">
    <source>
        <dbReference type="Proteomes" id="UP001501920"/>
    </source>
</evidence>
<feature type="region of interest" description="Disordered" evidence="1">
    <location>
        <begin position="666"/>
        <end position="805"/>
    </location>
</feature>
<keyword evidence="4" id="KW-1185">Reference proteome</keyword>
<feature type="compositionally biased region" description="Polar residues" evidence="1">
    <location>
        <begin position="636"/>
        <end position="647"/>
    </location>
</feature>
<feature type="compositionally biased region" description="Basic and acidic residues" evidence="1">
    <location>
        <begin position="589"/>
        <end position="604"/>
    </location>
</feature>
<evidence type="ECO:0000313" key="3">
    <source>
        <dbReference type="Ensembl" id="ENSPNAP00000024821.1"/>
    </source>
</evidence>
<organism evidence="3 4">
    <name type="scientific">Pygocentrus nattereri</name>
    <name type="common">Red-bellied piranha</name>
    <dbReference type="NCBI Taxonomy" id="42514"/>
    <lineage>
        <taxon>Eukaryota</taxon>
        <taxon>Metazoa</taxon>
        <taxon>Chordata</taxon>
        <taxon>Craniata</taxon>
        <taxon>Vertebrata</taxon>
        <taxon>Euteleostomi</taxon>
        <taxon>Actinopterygii</taxon>
        <taxon>Neopterygii</taxon>
        <taxon>Teleostei</taxon>
        <taxon>Ostariophysi</taxon>
        <taxon>Characiformes</taxon>
        <taxon>Characoidei</taxon>
        <taxon>Pygocentrus</taxon>
    </lineage>
</organism>
<reference evidence="3" key="2">
    <citation type="submission" date="2025-08" db="UniProtKB">
        <authorList>
            <consortium name="Ensembl"/>
        </authorList>
    </citation>
    <scope>IDENTIFICATION</scope>
</reference>
<feature type="compositionally biased region" description="Polar residues" evidence="1">
    <location>
        <begin position="850"/>
        <end position="862"/>
    </location>
</feature>
<feature type="region of interest" description="Disordered" evidence="1">
    <location>
        <begin position="1"/>
        <end position="41"/>
    </location>
</feature>
<dbReference type="SUPFAM" id="SSF101447">
    <property type="entry name" value="Formin homology 2 domain (FH2 domain)"/>
    <property type="match status" value="1"/>
</dbReference>
<feature type="compositionally biased region" description="Low complexity" evidence="1">
    <location>
        <begin position="836"/>
        <end position="849"/>
    </location>
</feature>
<reference evidence="3 4" key="1">
    <citation type="submission" date="2020-10" db="EMBL/GenBank/DDBJ databases">
        <title>Pygocentrus nattereri (red-bellied piranha) genome, fPygNat1, primary haplotype.</title>
        <authorList>
            <person name="Myers G."/>
            <person name="Meyer A."/>
            <person name="Karagic N."/>
            <person name="Pippel M."/>
            <person name="Winkler S."/>
            <person name="Tracey A."/>
            <person name="Wood J."/>
            <person name="Formenti G."/>
            <person name="Howe K."/>
            <person name="Fedrigo O."/>
            <person name="Jarvis E.D."/>
        </authorList>
    </citation>
    <scope>NUCLEOTIDE SEQUENCE [LARGE SCALE GENOMIC DNA]</scope>
</reference>
<dbReference type="PROSITE" id="PS51444">
    <property type="entry name" value="FH2"/>
    <property type="match status" value="1"/>
</dbReference>
<feature type="domain" description="FH2" evidence="2">
    <location>
        <begin position="33"/>
        <end position="432"/>
    </location>
</feature>
<accession>A0A3B4DNY0</accession>
<evidence type="ECO:0000256" key="1">
    <source>
        <dbReference type="SAM" id="MobiDB-lite"/>
    </source>
</evidence>
<dbReference type="Ensembl" id="ENSPNAT00000009153.2">
    <property type="protein sequence ID" value="ENSPNAP00000024821.1"/>
    <property type="gene ID" value="ENSPNAG00000009590.2"/>
</dbReference>
<dbReference type="PANTHER" id="PTHR46345">
    <property type="entry name" value="INVERTED FORMIN-2"/>
    <property type="match status" value="1"/>
</dbReference>
<feature type="compositionally biased region" description="Low complexity" evidence="1">
    <location>
        <begin position="27"/>
        <end position="41"/>
    </location>
</feature>
<dbReference type="SMART" id="SM00498">
    <property type="entry name" value="FH2"/>
    <property type="match status" value="1"/>
</dbReference>
<dbReference type="AlphaFoldDB" id="A0A3B4DNY0"/>
<evidence type="ECO:0000259" key="2">
    <source>
        <dbReference type="PROSITE" id="PS51444"/>
    </source>
</evidence>
<feature type="compositionally biased region" description="Basic and acidic residues" evidence="1">
    <location>
        <begin position="616"/>
        <end position="634"/>
    </location>
</feature>
<dbReference type="InterPro" id="IPR015425">
    <property type="entry name" value="FH2_Formin"/>
</dbReference>
<dbReference type="InterPro" id="IPR042201">
    <property type="entry name" value="FH2_Formin_sf"/>
</dbReference>
<protein>
    <recommendedName>
        <fullName evidence="2">FH2 domain-containing protein</fullName>
    </recommendedName>
</protein>
<dbReference type="PANTHER" id="PTHR46345:SF10">
    <property type="entry name" value="FORMIN-J"/>
    <property type="match status" value="1"/>
</dbReference>